<evidence type="ECO:0000256" key="3">
    <source>
        <dbReference type="SAM" id="Phobius"/>
    </source>
</evidence>
<dbReference type="GO" id="GO:0052621">
    <property type="term" value="F:diguanylate cyclase activity"/>
    <property type="evidence" value="ECO:0007669"/>
    <property type="project" value="UniProtKB-EC"/>
</dbReference>
<dbReference type="EC" id="2.7.7.65" evidence="1"/>
<dbReference type="InterPro" id="IPR043128">
    <property type="entry name" value="Rev_trsase/Diguanyl_cyclase"/>
</dbReference>
<evidence type="ECO:0000259" key="4">
    <source>
        <dbReference type="PROSITE" id="PS50887"/>
    </source>
</evidence>
<feature type="transmembrane region" description="Helical" evidence="3">
    <location>
        <begin position="6"/>
        <end position="28"/>
    </location>
</feature>
<evidence type="ECO:0000256" key="2">
    <source>
        <dbReference type="ARBA" id="ARBA00034247"/>
    </source>
</evidence>
<feature type="transmembrane region" description="Helical" evidence="3">
    <location>
        <begin position="148"/>
        <end position="167"/>
    </location>
</feature>
<proteinExistence type="predicted"/>
<evidence type="ECO:0000313" key="5">
    <source>
        <dbReference type="EMBL" id="KWT65192.1"/>
    </source>
</evidence>
<dbReference type="STRING" id="121290.APY04_2941"/>
<dbReference type="FunFam" id="3.30.70.270:FF:000001">
    <property type="entry name" value="Diguanylate cyclase domain protein"/>
    <property type="match status" value="1"/>
</dbReference>
<dbReference type="SMART" id="SM00267">
    <property type="entry name" value="GGDEF"/>
    <property type="match status" value="1"/>
</dbReference>
<organism evidence="5 6">
    <name type="scientific">Hyphomicrobium sulfonivorans</name>
    <dbReference type="NCBI Taxonomy" id="121290"/>
    <lineage>
        <taxon>Bacteria</taxon>
        <taxon>Pseudomonadati</taxon>
        <taxon>Pseudomonadota</taxon>
        <taxon>Alphaproteobacteria</taxon>
        <taxon>Hyphomicrobiales</taxon>
        <taxon>Hyphomicrobiaceae</taxon>
        <taxon>Hyphomicrobium</taxon>
    </lineage>
</organism>
<protein>
    <recommendedName>
        <fullName evidence="1">diguanylate cyclase</fullName>
        <ecNumber evidence="1">2.7.7.65</ecNumber>
    </recommendedName>
</protein>
<dbReference type="NCBIfam" id="TIGR00254">
    <property type="entry name" value="GGDEF"/>
    <property type="match status" value="1"/>
</dbReference>
<dbReference type="InterPro" id="IPR029787">
    <property type="entry name" value="Nucleotide_cyclase"/>
</dbReference>
<feature type="transmembrane region" description="Helical" evidence="3">
    <location>
        <begin position="65"/>
        <end position="83"/>
    </location>
</feature>
<reference evidence="5 6" key="1">
    <citation type="submission" date="2015-10" db="EMBL/GenBank/DDBJ databases">
        <title>Transcriptomic analysis of a linuron degrading triple-species bacterial consortium.</title>
        <authorList>
            <person name="Albers P."/>
        </authorList>
    </citation>
    <scope>NUCLEOTIDE SEQUENCE [LARGE SCALE GENOMIC DNA]</scope>
    <source>
        <strain evidence="5 6">WDL6</strain>
    </source>
</reference>
<sequence length="416" mass="45036">MQLDLQTISIVSCAATFMIGAILLAIWWHDRNSALIGWWGLSQLVLGIGLGMAACGAAMKLPVVVALAQALIIMGTAVMWMAAREFNGRTFNALLVAAWPVAYVMIAALFVISFDQRLFMTSATIAALLLLTASEFARPGQDPSSSRWVAMLLLCFTAASYLIWLPLTVSLPILATGGGETSAWFPAALLLAMLARIALAFVILFIAQEQQERRQHTFARTDALTGLPNRRALFEAANRLRQAVRRKKTATATSVMILDLDHFKRINDNYGHRVGDNVLQYFARTLVSTLDEDTIVGRLGGEEFAAILPNTPIEVAQAEAERVRVAFANSGAFIGGIPVGSTVSIGVASHIGTDYDLSALFHRADGALYAAKQAGRNRVECAGTLSQDEAALDSRWLEEQHPLTAQSTRRFRGSAA</sequence>
<dbReference type="GO" id="GO:0005886">
    <property type="term" value="C:plasma membrane"/>
    <property type="evidence" value="ECO:0007669"/>
    <property type="project" value="TreeGrafter"/>
</dbReference>
<feature type="domain" description="GGDEF" evidence="4">
    <location>
        <begin position="251"/>
        <end position="384"/>
    </location>
</feature>
<comment type="catalytic activity">
    <reaction evidence="2">
        <text>2 GTP = 3',3'-c-di-GMP + 2 diphosphate</text>
        <dbReference type="Rhea" id="RHEA:24898"/>
        <dbReference type="ChEBI" id="CHEBI:33019"/>
        <dbReference type="ChEBI" id="CHEBI:37565"/>
        <dbReference type="ChEBI" id="CHEBI:58805"/>
        <dbReference type="EC" id="2.7.7.65"/>
    </reaction>
</comment>
<dbReference type="PATRIC" id="fig|121290.4.peg.541"/>
<dbReference type="EMBL" id="LMTR01000082">
    <property type="protein sequence ID" value="KWT65192.1"/>
    <property type="molecule type" value="Genomic_DNA"/>
</dbReference>
<dbReference type="PROSITE" id="PS50887">
    <property type="entry name" value="GGDEF"/>
    <property type="match status" value="1"/>
</dbReference>
<dbReference type="PANTHER" id="PTHR45138">
    <property type="entry name" value="REGULATORY COMPONENTS OF SENSORY TRANSDUCTION SYSTEM"/>
    <property type="match status" value="1"/>
</dbReference>
<dbReference type="GO" id="GO:0043709">
    <property type="term" value="P:cell adhesion involved in single-species biofilm formation"/>
    <property type="evidence" value="ECO:0007669"/>
    <property type="project" value="TreeGrafter"/>
</dbReference>
<dbReference type="CDD" id="cd01949">
    <property type="entry name" value="GGDEF"/>
    <property type="match status" value="1"/>
</dbReference>
<evidence type="ECO:0000256" key="1">
    <source>
        <dbReference type="ARBA" id="ARBA00012528"/>
    </source>
</evidence>
<keyword evidence="6" id="KW-1185">Reference proteome</keyword>
<keyword evidence="3" id="KW-0472">Membrane</keyword>
<comment type="caution">
    <text evidence="5">The sequence shown here is derived from an EMBL/GenBank/DDBJ whole genome shotgun (WGS) entry which is preliminary data.</text>
</comment>
<evidence type="ECO:0000313" key="6">
    <source>
        <dbReference type="Proteomes" id="UP000059074"/>
    </source>
</evidence>
<accession>A0A109BBK9</accession>
<keyword evidence="3" id="KW-1133">Transmembrane helix</keyword>
<dbReference type="RefSeq" id="WP_068463796.1">
    <property type="nucleotide sequence ID" value="NZ_LMTR01000082.1"/>
</dbReference>
<gene>
    <name evidence="5" type="ORF">APY04_2941</name>
</gene>
<dbReference type="SUPFAM" id="SSF55073">
    <property type="entry name" value="Nucleotide cyclase"/>
    <property type="match status" value="1"/>
</dbReference>
<keyword evidence="3" id="KW-0812">Transmembrane</keyword>
<dbReference type="InterPro" id="IPR000160">
    <property type="entry name" value="GGDEF_dom"/>
</dbReference>
<dbReference type="OrthoDB" id="7185134at2"/>
<name>A0A109BBK9_HYPSL</name>
<dbReference type="AlphaFoldDB" id="A0A109BBK9"/>
<dbReference type="GO" id="GO:1902201">
    <property type="term" value="P:negative regulation of bacterial-type flagellum-dependent cell motility"/>
    <property type="evidence" value="ECO:0007669"/>
    <property type="project" value="TreeGrafter"/>
</dbReference>
<feature type="transmembrane region" description="Helical" evidence="3">
    <location>
        <begin position="35"/>
        <end position="59"/>
    </location>
</feature>
<dbReference type="PANTHER" id="PTHR45138:SF9">
    <property type="entry name" value="DIGUANYLATE CYCLASE DGCM-RELATED"/>
    <property type="match status" value="1"/>
</dbReference>
<dbReference type="Gene3D" id="3.30.70.270">
    <property type="match status" value="1"/>
</dbReference>
<dbReference type="Proteomes" id="UP000059074">
    <property type="component" value="Unassembled WGS sequence"/>
</dbReference>
<feature type="transmembrane region" description="Helical" evidence="3">
    <location>
        <begin position="90"/>
        <end position="112"/>
    </location>
</feature>
<dbReference type="Pfam" id="PF00990">
    <property type="entry name" value="GGDEF"/>
    <property type="match status" value="1"/>
</dbReference>
<dbReference type="InterPro" id="IPR050469">
    <property type="entry name" value="Diguanylate_Cyclase"/>
</dbReference>
<feature type="transmembrane region" description="Helical" evidence="3">
    <location>
        <begin position="187"/>
        <end position="207"/>
    </location>
</feature>